<evidence type="ECO:0000313" key="2">
    <source>
        <dbReference type="Proteomes" id="UP000231019"/>
    </source>
</evidence>
<dbReference type="Proteomes" id="UP000231019">
    <property type="component" value="Unassembled WGS sequence"/>
</dbReference>
<dbReference type="AlphaFoldDB" id="A0A2M7FYF6"/>
<reference evidence="1 2" key="1">
    <citation type="submission" date="2017-09" db="EMBL/GenBank/DDBJ databases">
        <title>Depth-based differentiation of microbial function through sediment-hosted aquifers and enrichment of novel symbionts in the deep terrestrial subsurface.</title>
        <authorList>
            <person name="Probst A.J."/>
            <person name="Ladd B."/>
            <person name="Jarett J.K."/>
            <person name="Geller-Mcgrath D.E."/>
            <person name="Sieber C.M."/>
            <person name="Emerson J.B."/>
            <person name="Anantharaman K."/>
            <person name="Thomas B.C."/>
            <person name="Malmstrom R."/>
            <person name="Stieglmeier M."/>
            <person name="Klingl A."/>
            <person name="Woyke T."/>
            <person name="Ryan C.M."/>
            <person name="Banfield J.F."/>
        </authorList>
    </citation>
    <scope>NUCLEOTIDE SEQUENCE [LARGE SCALE GENOMIC DNA]</scope>
    <source>
        <strain evidence="1">CG17_big_fil_post_rev_8_21_14_2_50_48_46</strain>
    </source>
</reference>
<proteinExistence type="predicted"/>
<name>A0A2M7FYF6_9BACT</name>
<accession>A0A2M7FYF6</accession>
<gene>
    <name evidence="1" type="ORF">COW36_21685</name>
</gene>
<comment type="caution">
    <text evidence="1">The sequence shown here is derived from an EMBL/GenBank/DDBJ whole genome shotgun (WGS) entry which is preliminary data.</text>
</comment>
<protein>
    <submittedName>
        <fullName evidence="1">Uncharacterized protein</fullName>
    </submittedName>
</protein>
<evidence type="ECO:0000313" key="1">
    <source>
        <dbReference type="EMBL" id="PIW14382.1"/>
    </source>
</evidence>
<sequence>MITLQALPTTPSLPALGQLPVSAPTKPVVTREDIDWAQKLDKKMEIGYVPSPEDQKRYNQIVANLTAVKDGGGYAYQDTTSFSNNPRGFSAIGSLVGRTLSGGYVGYAYGAEFATVTQSTYQTVKNGIVGGQFGQAFKGLAGGLKQTGIISLKAGGISSAINAGTSLISNAFETISGRQTAKEAVGNVAADTVGGFLSGAGAAVFSGMTTLGVSIAGAGSLPLTIASVAGGVVGSLLVDKGFKASGLFTMLKNKVTRMFE</sequence>
<organism evidence="1 2">
    <name type="scientific">bacterium (Candidatus Blackallbacteria) CG17_big_fil_post_rev_8_21_14_2_50_48_46</name>
    <dbReference type="NCBI Taxonomy" id="2014261"/>
    <lineage>
        <taxon>Bacteria</taxon>
        <taxon>Candidatus Blackallbacteria</taxon>
    </lineage>
</organism>
<dbReference type="EMBL" id="PFFQ01000060">
    <property type="protein sequence ID" value="PIW14382.1"/>
    <property type="molecule type" value="Genomic_DNA"/>
</dbReference>